<dbReference type="PATRIC" id="fig|1263832.3.peg.1673"/>
<accession>W0R704</accession>
<sequence>MSRDNFSKKDIVALRTRVGDRCSNPDCRKTTVGPANAIDKATILGDAAHICAASRGGPRYDPKMTSAERKSITNGIWLCKSCARLIDVDYTSYDTELLHEWKRLAEEKAKEELNQPLFNQNEVNNMVINSTISMINGIPTTEIFNLVQNAIHAEVKILEAKDPRFSVAPKYTEQGISYQLCPKEDISINMILPREYISKHREFIEHGKDIILSTDSISVSGSDLIQSLCNQAERINITSPKKQAILRFRIIDNMTNIVEFFNDINGNISFGTKSFTFSGKGFGDMLKVSMQIFKNNISKISMSIALDKWENISLLELPYFVKLWRFFTKIESGSILYTDLEIDGDSVISNLELNINQNDKFETLYALLQYTNHARNICERLNQKIFFTKHISFTVEEHQEIAQVEMLLREPIRNTDSPVEPAKSKIIINPNNVPFLNGPFKKTDVRFVQTTGDKISLFKNIITLPPRIITLNSVIPKLLSNNADSIRFGDEVELLFEPTESYEYLIEYKQE</sequence>
<name>W0R704_BIBTR</name>
<protein>
    <submittedName>
        <fullName evidence="1">Lysogenic conversion protein</fullName>
    </submittedName>
</protein>
<evidence type="ECO:0000313" key="1">
    <source>
        <dbReference type="EMBL" id="AHG86909.1"/>
    </source>
</evidence>
<dbReference type="HOGENOM" id="CLU_038662_1_0_6"/>
<dbReference type="Proteomes" id="UP000019086">
    <property type="component" value="Chromosome"/>
</dbReference>
<reference evidence="1 2" key="1">
    <citation type="submission" date="2013-12" db="EMBL/GenBank/DDBJ databases">
        <title>Annotation of the Bibersteinia trehalosi USDA-ARS-USMARC-190 complete genome.</title>
        <authorList>
            <person name="Harhay G.P."/>
            <person name="McVey S."/>
            <person name="Clawson M.L."/>
            <person name="Bono J."/>
            <person name="Heaton M.P."/>
            <person name="Chitko-Mckown C.G."/>
            <person name="Harhay D.M."/>
            <person name="Smith T.P.L."/>
        </authorList>
    </citation>
    <scope>NUCLEOTIDE SEQUENCE [LARGE SCALE GENOMIC DNA]</scope>
    <source>
        <strain evidence="1 2">USDA-ARS-USMARC-190</strain>
    </source>
</reference>
<dbReference type="EMBL" id="CP006956">
    <property type="protein sequence ID" value="AHG86909.1"/>
    <property type="molecule type" value="Genomic_DNA"/>
</dbReference>
<gene>
    <name evidence="1" type="ORF">F544_16810</name>
</gene>
<evidence type="ECO:0000313" key="2">
    <source>
        <dbReference type="Proteomes" id="UP000019086"/>
    </source>
</evidence>
<organism evidence="1 2">
    <name type="scientific">Bibersteinia trehalosi USDA-ARS-USMARC-190</name>
    <dbReference type="NCBI Taxonomy" id="1263832"/>
    <lineage>
        <taxon>Bacteria</taxon>
        <taxon>Pseudomonadati</taxon>
        <taxon>Pseudomonadota</taxon>
        <taxon>Gammaproteobacteria</taxon>
        <taxon>Pasteurellales</taxon>
        <taxon>Pasteurellaceae</taxon>
        <taxon>Bibersteinia</taxon>
    </lineage>
</organism>
<proteinExistence type="predicted"/>
<dbReference type="KEGG" id="btra:F544_16810"/>
<dbReference type="AlphaFoldDB" id="W0R704"/>
<dbReference type="RefSeq" id="WP_025289677.1">
    <property type="nucleotide sequence ID" value="NZ_CP006956.1"/>
</dbReference>